<keyword evidence="2" id="KW-1185">Reference proteome</keyword>
<reference evidence="2" key="1">
    <citation type="journal article" date="2022" name="Mol. Ecol. Resour.">
        <title>The genomes of chicory, endive, great burdock and yacon provide insights into Asteraceae palaeo-polyploidization history and plant inulin production.</title>
        <authorList>
            <person name="Fan W."/>
            <person name="Wang S."/>
            <person name="Wang H."/>
            <person name="Wang A."/>
            <person name="Jiang F."/>
            <person name="Liu H."/>
            <person name="Zhao H."/>
            <person name="Xu D."/>
            <person name="Zhang Y."/>
        </authorList>
    </citation>
    <scope>NUCLEOTIDE SEQUENCE [LARGE SCALE GENOMIC DNA]</scope>
    <source>
        <strain evidence="2">cv. Niubang</strain>
    </source>
</reference>
<comment type="caution">
    <text evidence="1">The sequence shown here is derived from an EMBL/GenBank/DDBJ whole genome shotgun (WGS) entry which is preliminary data.</text>
</comment>
<name>A0ACB8ZWE7_ARCLA</name>
<gene>
    <name evidence="1" type="ORF">L6452_28056</name>
</gene>
<dbReference type="Proteomes" id="UP001055879">
    <property type="component" value="Linkage Group LG09"/>
</dbReference>
<organism evidence="1 2">
    <name type="scientific">Arctium lappa</name>
    <name type="common">Greater burdock</name>
    <name type="synonym">Lappa major</name>
    <dbReference type="NCBI Taxonomy" id="4217"/>
    <lineage>
        <taxon>Eukaryota</taxon>
        <taxon>Viridiplantae</taxon>
        <taxon>Streptophyta</taxon>
        <taxon>Embryophyta</taxon>
        <taxon>Tracheophyta</taxon>
        <taxon>Spermatophyta</taxon>
        <taxon>Magnoliopsida</taxon>
        <taxon>eudicotyledons</taxon>
        <taxon>Gunneridae</taxon>
        <taxon>Pentapetalae</taxon>
        <taxon>asterids</taxon>
        <taxon>campanulids</taxon>
        <taxon>Asterales</taxon>
        <taxon>Asteraceae</taxon>
        <taxon>Carduoideae</taxon>
        <taxon>Cardueae</taxon>
        <taxon>Arctiinae</taxon>
        <taxon>Arctium</taxon>
    </lineage>
</organism>
<proteinExistence type="predicted"/>
<sequence>MQCHMITAECLKNPNKPQYDGGIVVNPELNDGDKGWTSLGNAELQIRRSDTGNGFAVANRRNQSFDSISQDLGANKRWGDATVVATFKTPTGYYDAAATKAKSGCWSMLKGGLIVNESRTAHLYFQSENPSINIWIDSVSLQPFTEEEWKSHQYQSIEKVRKSKVRIQAVDDEGKPLENQTITIQQKFAKFPLGCAINKNILNNQAYQNWFTSRFKYTTFENEMKWYANEPIQNCEDYSDADALLQFTKSHGVSVRGHNVLWDDPKNQPSWVPNLQPPQLAVAANKRINSVVRRYSGQVITWDVVNENVHFNFFESKLGNTASSKFYAMARALDRNVALFLNDFNTLETPGDQRGTPDSYLSKIREIRSGGYRGTLSIGLEGHFRQFNIPYMRSAIDKVASSRLPIWITELDVAAGTNQAAVLDQVLREAHAHPEVNGIILWSAWSPKGCYRMCLTDNSFRNLPTGDVVDKIIHEFFGTTVTATTDANGFYDTSLVHGDYQLSFAHFDRYQPEEKDTKSPRISRDFKVEASEDILHIKISAK</sequence>
<protein>
    <submittedName>
        <fullName evidence="1">Uncharacterized protein</fullName>
    </submittedName>
</protein>
<reference evidence="1 2" key="2">
    <citation type="journal article" date="2022" name="Mol. Ecol. Resour.">
        <title>The genomes of chicory, endive, great burdock and yacon provide insights into Asteraceae paleo-polyploidization history and plant inulin production.</title>
        <authorList>
            <person name="Fan W."/>
            <person name="Wang S."/>
            <person name="Wang H."/>
            <person name="Wang A."/>
            <person name="Jiang F."/>
            <person name="Liu H."/>
            <person name="Zhao H."/>
            <person name="Xu D."/>
            <person name="Zhang Y."/>
        </authorList>
    </citation>
    <scope>NUCLEOTIDE SEQUENCE [LARGE SCALE GENOMIC DNA]</scope>
    <source>
        <strain evidence="2">cv. Niubang</strain>
    </source>
</reference>
<evidence type="ECO:0000313" key="2">
    <source>
        <dbReference type="Proteomes" id="UP001055879"/>
    </source>
</evidence>
<accession>A0ACB8ZWE7</accession>
<evidence type="ECO:0000313" key="1">
    <source>
        <dbReference type="EMBL" id="KAI3702322.1"/>
    </source>
</evidence>
<dbReference type="EMBL" id="CM042055">
    <property type="protein sequence ID" value="KAI3702322.1"/>
    <property type="molecule type" value="Genomic_DNA"/>
</dbReference>